<sequence length="201" mass="21842">MAARRRLRADTSAAITTILLNTEAAEHRYGRDQQPVLFGLFDYVRADGTTTIEVDPTIADPDLWTTPDPHRHGVPLPVPVVLHRFATDLTNPAARRWLEDWRYFKGRTCVGVGLAFEAWAGPIRSGYRYGDLAKAPSSQRSEIRVAAAVDTDLRLHRVIRVPAPTPCSSTAGCMCPPAATTSAWSPACTGSPAWPAAANPP</sequence>
<proteinExistence type="predicted"/>
<name>A0ABQ5RAD6_9ACTN</name>
<organism evidence="1 2">
    <name type="scientific">Phytohabitans aurantiacus</name>
    <dbReference type="NCBI Taxonomy" id="3016789"/>
    <lineage>
        <taxon>Bacteria</taxon>
        <taxon>Bacillati</taxon>
        <taxon>Actinomycetota</taxon>
        <taxon>Actinomycetes</taxon>
        <taxon>Micromonosporales</taxon>
        <taxon>Micromonosporaceae</taxon>
    </lineage>
</organism>
<protein>
    <submittedName>
        <fullName evidence="1">Uncharacterized protein</fullName>
    </submittedName>
</protein>
<dbReference type="EMBL" id="BSDI01000096">
    <property type="protein sequence ID" value="GLI03704.1"/>
    <property type="molecule type" value="Genomic_DNA"/>
</dbReference>
<comment type="caution">
    <text evidence="1">The sequence shown here is derived from an EMBL/GenBank/DDBJ whole genome shotgun (WGS) entry which is preliminary data.</text>
</comment>
<accession>A0ABQ5RAD6</accession>
<keyword evidence="2" id="KW-1185">Reference proteome</keyword>
<gene>
    <name evidence="1" type="ORF">Pa4123_89830</name>
</gene>
<evidence type="ECO:0000313" key="1">
    <source>
        <dbReference type="EMBL" id="GLI03704.1"/>
    </source>
</evidence>
<dbReference type="Proteomes" id="UP001144280">
    <property type="component" value="Unassembled WGS sequence"/>
</dbReference>
<evidence type="ECO:0000313" key="2">
    <source>
        <dbReference type="Proteomes" id="UP001144280"/>
    </source>
</evidence>
<reference evidence="1" key="1">
    <citation type="submission" date="2022-12" db="EMBL/GenBank/DDBJ databases">
        <title>New Phytohabitans aurantiacus sp. RD004123 nov., an actinomycete isolated from soil.</title>
        <authorList>
            <person name="Triningsih D.W."/>
            <person name="Harunari E."/>
            <person name="Igarashi Y."/>
        </authorList>
    </citation>
    <scope>NUCLEOTIDE SEQUENCE</scope>
    <source>
        <strain evidence="1">RD004123</strain>
    </source>
</reference>